<comment type="subunit">
    <text evidence="8">Monomer.</text>
</comment>
<evidence type="ECO:0000256" key="8">
    <source>
        <dbReference type="HAMAP-Rule" id="MF_00316"/>
    </source>
</evidence>
<keyword evidence="11" id="KW-1185">Reference proteome</keyword>
<keyword evidence="4 8" id="KW-0547">Nucleotide-binding</keyword>
<dbReference type="CDD" id="cd02503">
    <property type="entry name" value="MobA"/>
    <property type="match status" value="1"/>
</dbReference>
<evidence type="ECO:0000256" key="5">
    <source>
        <dbReference type="ARBA" id="ARBA00022842"/>
    </source>
</evidence>
<evidence type="ECO:0000313" key="11">
    <source>
        <dbReference type="Proteomes" id="UP000028252"/>
    </source>
</evidence>
<dbReference type="GO" id="GO:0061603">
    <property type="term" value="F:molybdenum cofactor guanylyltransferase activity"/>
    <property type="evidence" value="ECO:0007669"/>
    <property type="project" value="UniProtKB-EC"/>
</dbReference>
<organism evidence="10 11">
    <name type="scientific">Marinobacterium lacunae</name>
    <dbReference type="NCBI Taxonomy" id="1232683"/>
    <lineage>
        <taxon>Bacteria</taxon>
        <taxon>Pseudomonadati</taxon>
        <taxon>Pseudomonadota</taxon>
        <taxon>Gammaproteobacteria</taxon>
        <taxon>Oceanospirillales</taxon>
        <taxon>Oceanospirillaceae</taxon>
        <taxon>Marinobacterium</taxon>
    </lineage>
</organism>
<accession>A0A081G177</accession>
<feature type="binding site" evidence="8">
    <location>
        <position position="26"/>
    </location>
    <ligand>
        <name>GTP</name>
        <dbReference type="ChEBI" id="CHEBI:37565"/>
    </ligand>
</feature>
<evidence type="ECO:0000256" key="2">
    <source>
        <dbReference type="ARBA" id="ARBA00022679"/>
    </source>
</evidence>
<dbReference type="SUPFAM" id="SSF53448">
    <property type="entry name" value="Nucleotide-diphospho-sugar transferases"/>
    <property type="match status" value="1"/>
</dbReference>
<dbReference type="EMBL" id="JMQN01000015">
    <property type="protein sequence ID" value="KEA64532.1"/>
    <property type="molecule type" value="Genomic_DNA"/>
</dbReference>
<protein>
    <recommendedName>
        <fullName evidence="8">Molybdenum cofactor guanylyltransferase</fullName>
        <shortName evidence="8">MoCo guanylyltransferase</shortName>
        <ecNumber evidence="8">2.7.7.77</ecNumber>
    </recommendedName>
    <alternativeName>
        <fullName evidence="8">GTP:molybdopterin guanylyltransferase</fullName>
    </alternativeName>
    <alternativeName>
        <fullName evidence="8">Mo-MPT guanylyltransferase</fullName>
    </alternativeName>
    <alternativeName>
        <fullName evidence="8">Molybdopterin guanylyltransferase</fullName>
    </alternativeName>
    <alternativeName>
        <fullName evidence="8">Molybdopterin-guanine dinucleotide synthase</fullName>
        <shortName evidence="8">MGD synthase</shortName>
    </alternativeName>
</protein>
<dbReference type="PANTHER" id="PTHR19136:SF81">
    <property type="entry name" value="MOLYBDENUM COFACTOR GUANYLYLTRANSFERASE"/>
    <property type="match status" value="1"/>
</dbReference>
<dbReference type="GO" id="GO:0005525">
    <property type="term" value="F:GTP binding"/>
    <property type="evidence" value="ECO:0007669"/>
    <property type="project" value="UniProtKB-UniRule"/>
</dbReference>
<evidence type="ECO:0000256" key="7">
    <source>
        <dbReference type="ARBA" id="ARBA00023150"/>
    </source>
</evidence>
<comment type="cofactor">
    <cofactor evidence="8">
        <name>Mg(2+)</name>
        <dbReference type="ChEBI" id="CHEBI:18420"/>
    </cofactor>
</comment>
<dbReference type="Proteomes" id="UP000028252">
    <property type="component" value="Unassembled WGS sequence"/>
</dbReference>
<keyword evidence="1 8" id="KW-0963">Cytoplasm</keyword>
<comment type="subcellular location">
    <subcellularLocation>
        <location evidence="8">Cytoplasm</location>
    </subcellularLocation>
</comment>
<name>A0A081G177_9GAMM</name>
<comment type="caution">
    <text evidence="10">The sequence shown here is derived from an EMBL/GenBank/DDBJ whole genome shotgun (WGS) entry which is preliminary data.</text>
</comment>
<keyword evidence="3 8" id="KW-0479">Metal-binding</keyword>
<dbReference type="AlphaFoldDB" id="A0A081G177"/>
<keyword evidence="7 8" id="KW-0501">Molybdenum cofactor biosynthesis</keyword>
<keyword evidence="2 8" id="KW-0808">Transferase</keyword>
<gene>
    <name evidence="8" type="primary">mobA</name>
    <name evidence="10" type="ORF">ADIMK_0985</name>
</gene>
<comment type="catalytic activity">
    <reaction evidence="8">
        <text>Mo-molybdopterin + GTP + H(+) = Mo-molybdopterin guanine dinucleotide + diphosphate</text>
        <dbReference type="Rhea" id="RHEA:34243"/>
        <dbReference type="ChEBI" id="CHEBI:15378"/>
        <dbReference type="ChEBI" id="CHEBI:33019"/>
        <dbReference type="ChEBI" id="CHEBI:37565"/>
        <dbReference type="ChEBI" id="CHEBI:71302"/>
        <dbReference type="ChEBI" id="CHEBI:71310"/>
        <dbReference type="EC" id="2.7.7.77"/>
    </reaction>
</comment>
<feature type="binding site" evidence="8">
    <location>
        <position position="54"/>
    </location>
    <ligand>
        <name>GTP</name>
        <dbReference type="ChEBI" id="CHEBI:37565"/>
    </ligand>
</feature>
<dbReference type="GO" id="GO:0005737">
    <property type="term" value="C:cytoplasm"/>
    <property type="evidence" value="ECO:0007669"/>
    <property type="project" value="UniProtKB-SubCell"/>
</dbReference>
<evidence type="ECO:0000256" key="1">
    <source>
        <dbReference type="ARBA" id="ARBA00022490"/>
    </source>
</evidence>
<dbReference type="GO" id="GO:0046872">
    <property type="term" value="F:metal ion binding"/>
    <property type="evidence" value="ECO:0007669"/>
    <property type="project" value="UniProtKB-KW"/>
</dbReference>
<dbReference type="PANTHER" id="PTHR19136">
    <property type="entry name" value="MOLYBDENUM COFACTOR GUANYLYLTRANSFERASE"/>
    <property type="match status" value="1"/>
</dbReference>
<comment type="domain">
    <text evidence="8">The N-terminal domain determines nucleotide recognition and specific binding, while the C-terminal domain determines the specific binding to the target protein.</text>
</comment>
<comment type="function">
    <text evidence="8">Transfers a GMP moiety from GTP to Mo-molybdopterin (Mo-MPT) cofactor (Moco or molybdenum cofactor) to form Mo-molybdopterin guanine dinucleotide (Mo-MGD) cofactor.</text>
</comment>
<evidence type="ECO:0000256" key="3">
    <source>
        <dbReference type="ARBA" id="ARBA00022723"/>
    </source>
</evidence>
<dbReference type="Pfam" id="PF12804">
    <property type="entry name" value="NTP_transf_3"/>
    <property type="match status" value="1"/>
</dbReference>
<evidence type="ECO:0000313" key="10">
    <source>
        <dbReference type="EMBL" id="KEA64532.1"/>
    </source>
</evidence>
<dbReference type="eggNOG" id="COG0746">
    <property type="taxonomic scope" value="Bacteria"/>
</dbReference>
<evidence type="ECO:0000256" key="4">
    <source>
        <dbReference type="ARBA" id="ARBA00022741"/>
    </source>
</evidence>
<dbReference type="InterPro" id="IPR013482">
    <property type="entry name" value="Molybde_CF_guanTrfase"/>
</dbReference>
<feature type="binding site" evidence="8">
    <location>
        <position position="102"/>
    </location>
    <ligand>
        <name>Mg(2+)</name>
        <dbReference type="ChEBI" id="CHEBI:18420"/>
    </ligand>
</feature>
<feature type="domain" description="MobA-like NTP transferase" evidence="9">
    <location>
        <begin position="10"/>
        <end position="166"/>
    </location>
</feature>
<dbReference type="EC" id="2.7.7.77" evidence="8"/>
<dbReference type="PATRIC" id="fig|1232683.4.peg.975"/>
<sequence>MTAGKKHYAGLILAGGRGTRAGGEDKGLLEYQGRALVEFSIQALQPFCDPLFINCNRNQDRYARYGLPLLSDPDDSHPGPLRALAQLLPHLPDKDLITLPCDTPGVRSEHIQQLIDGSRSQPGHWIYAAAAGRDHPLHAILPASLIPELTALVADTGETRLMRALAQLPSVRVDIDDAFDLNLNRPLKKNEQIGKN</sequence>
<evidence type="ECO:0000256" key="6">
    <source>
        <dbReference type="ARBA" id="ARBA00023134"/>
    </source>
</evidence>
<dbReference type="RefSeq" id="WP_036184500.1">
    <property type="nucleotide sequence ID" value="NZ_JMQN01000015.1"/>
</dbReference>
<dbReference type="STRING" id="1232683.ADIMK_0985"/>
<proteinExistence type="inferred from homology"/>
<keyword evidence="5 8" id="KW-0460">Magnesium</keyword>
<keyword evidence="6 8" id="KW-0342">GTP-binding</keyword>
<dbReference type="GO" id="GO:1902758">
    <property type="term" value="P:bis(molybdopterin guanine dinucleotide)molybdenum biosynthetic process"/>
    <property type="evidence" value="ECO:0007669"/>
    <property type="project" value="TreeGrafter"/>
</dbReference>
<feature type="binding site" evidence="8">
    <location>
        <position position="102"/>
    </location>
    <ligand>
        <name>GTP</name>
        <dbReference type="ChEBI" id="CHEBI:37565"/>
    </ligand>
</feature>
<comment type="similarity">
    <text evidence="8">Belongs to the MobA family.</text>
</comment>
<feature type="binding site" evidence="8">
    <location>
        <begin position="13"/>
        <end position="15"/>
    </location>
    <ligand>
        <name>GTP</name>
        <dbReference type="ChEBI" id="CHEBI:37565"/>
    </ligand>
</feature>
<feature type="binding site" evidence="8">
    <location>
        <position position="72"/>
    </location>
    <ligand>
        <name>GTP</name>
        <dbReference type="ChEBI" id="CHEBI:37565"/>
    </ligand>
</feature>
<evidence type="ECO:0000259" key="9">
    <source>
        <dbReference type="Pfam" id="PF12804"/>
    </source>
</evidence>
<dbReference type="InterPro" id="IPR029044">
    <property type="entry name" value="Nucleotide-diphossugar_trans"/>
</dbReference>
<dbReference type="InterPro" id="IPR025877">
    <property type="entry name" value="MobA-like_NTP_Trfase"/>
</dbReference>
<dbReference type="Gene3D" id="3.90.550.10">
    <property type="entry name" value="Spore Coat Polysaccharide Biosynthesis Protein SpsA, Chain A"/>
    <property type="match status" value="1"/>
</dbReference>
<dbReference type="HAMAP" id="MF_00316">
    <property type="entry name" value="MobA"/>
    <property type="match status" value="1"/>
</dbReference>
<reference evidence="10 11" key="1">
    <citation type="submission" date="2014-04" db="EMBL/GenBank/DDBJ databases">
        <title>Marinobacterium kochiensis sp. nov., isolated from sediment sample collected from Kochi backwaters in Kerala, India.</title>
        <authorList>
            <person name="Singh A."/>
            <person name="Pinnaka A.K."/>
        </authorList>
    </citation>
    <scope>NUCLEOTIDE SEQUENCE [LARGE SCALE GENOMIC DNA]</scope>
    <source>
        <strain evidence="10 11">AK27</strain>
    </source>
</reference>